<evidence type="ECO:0000313" key="3">
    <source>
        <dbReference type="EMBL" id="KDR22525.1"/>
    </source>
</evidence>
<keyword evidence="2" id="KW-0732">Signal</keyword>
<dbReference type="InParanoid" id="A0A067RPG6"/>
<proteinExistence type="predicted"/>
<name>A0A067RPG6_ZOONE</name>
<keyword evidence="4" id="KW-1185">Reference proteome</keyword>
<gene>
    <name evidence="3" type="ORF">L798_02239</name>
</gene>
<evidence type="ECO:0000256" key="2">
    <source>
        <dbReference type="SAM" id="SignalP"/>
    </source>
</evidence>
<reference evidence="3 4" key="1">
    <citation type="journal article" date="2014" name="Nat. Commun.">
        <title>Molecular traces of alternative social organization in a termite genome.</title>
        <authorList>
            <person name="Terrapon N."/>
            <person name="Li C."/>
            <person name="Robertson H.M."/>
            <person name="Ji L."/>
            <person name="Meng X."/>
            <person name="Booth W."/>
            <person name="Chen Z."/>
            <person name="Childers C.P."/>
            <person name="Glastad K.M."/>
            <person name="Gokhale K."/>
            <person name="Gowin J."/>
            <person name="Gronenberg W."/>
            <person name="Hermansen R.A."/>
            <person name="Hu H."/>
            <person name="Hunt B.G."/>
            <person name="Huylmans A.K."/>
            <person name="Khalil S.M."/>
            <person name="Mitchell R.D."/>
            <person name="Munoz-Torres M.C."/>
            <person name="Mustard J.A."/>
            <person name="Pan H."/>
            <person name="Reese J.T."/>
            <person name="Scharf M.E."/>
            <person name="Sun F."/>
            <person name="Vogel H."/>
            <person name="Xiao J."/>
            <person name="Yang W."/>
            <person name="Yang Z."/>
            <person name="Yang Z."/>
            <person name="Zhou J."/>
            <person name="Zhu J."/>
            <person name="Brent C.S."/>
            <person name="Elsik C.G."/>
            <person name="Goodisman M.A."/>
            <person name="Liberles D.A."/>
            <person name="Roe R.M."/>
            <person name="Vargo E.L."/>
            <person name="Vilcinskas A."/>
            <person name="Wang J."/>
            <person name="Bornberg-Bauer E."/>
            <person name="Korb J."/>
            <person name="Zhang G."/>
            <person name="Liebig J."/>
        </authorList>
    </citation>
    <scope>NUCLEOTIDE SEQUENCE [LARGE SCALE GENOMIC DNA]</scope>
    <source>
        <tissue evidence="3">Whole organism</tissue>
    </source>
</reference>
<feature type="region of interest" description="Disordered" evidence="1">
    <location>
        <begin position="75"/>
        <end position="115"/>
    </location>
</feature>
<feature type="compositionally biased region" description="Basic and acidic residues" evidence="1">
    <location>
        <begin position="75"/>
        <end position="94"/>
    </location>
</feature>
<feature type="region of interest" description="Disordered" evidence="1">
    <location>
        <begin position="135"/>
        <end position="176"/>
    </location>
</feature>
<feature type="chain" id="PRO_5001648650" evidence="2">
    <location>
        <begin position="22"/>
        <end position="347"/>
    </location>
</feature>
<dbReference type="EMBL" id="KK852504">
    <property type="protein sequence ID" value="KDR22525.1"/>
    <property type="molecule type" value="Genomic_DNA"/>
</dbReference>
<dbReference type="AlphaFoldDB" id="A0A067RPG6"/>
<protein>
    <submittedName>
        <fullName evidence="3">Uncharacterized protein</fullName>
    </submittedName>
</protein>
<organism evidence="3 4">
    <name type="scientific">Zootermopsis nevadensis</name>
    <name type="common">Dampwood termite</name>
    <dbReference type="NCBI Taxonomy" id="136037"/>
    <lineage>
        <taxon>Eukaryota</taxon>
        <taxon>Metazoa</taxon>
        <taxon>Ecdysozoa</taxon>
        <taxon>Arthropoda</taxon>
        <taxon>Hexapoda</taxon>
        <taxon>Insecta</taxon>
        <taxon>Pterygota</taxon>
        <taxon>Neoptera</taxon>
        <taxon>Polyneoptera</taxon>
        <taxon>Dictyoptera</taxon>
        <taxon>Blattodea</taxon>
        <taxon>Blattoidea</taxon>
        <taxon>Termitoidae</taxon>
        <taxon>Termopsidae</taxon>
        <taxon>Zootermopsis</taxon>
    </lineage>
</organism>
<evidence type="ECO:0000256" key="1">
    <source>
        <dbReference type="SAM" id="MobiDB-lite"/>
    </source>
</evidence>
<accession>A0A067RPG6</accession>
<dbReference type="Proteomes" id="UP000027135">
    <property type="component" value="Unassembled WGS sequence"/>
</dbReference>
<feature type="region of interest" description="Disordered" evidence="1">
    <location>
        <begin position="194"/>
        <end position="263"/>
    </location>
</feature>
<evidence type="ECO:0000313" key="4">
    <source>
        <dbReference type="Proteomes" id="UP000027135"/>
    </source>
</evidence>
<feature type="signal peptide" evidence="2">
    <location>
        <begin position="1"/>
        <end position="21"/>
    </location>
</feature>
<feature type="compositionally biased region" description="Basic and acidic residues" evidence="1">
    <location>
        <begin position="241"/>
        <end position="263"/>
    </location>
</feature>
<feature type="compositionally biased region" description="Basic and acidic residues" evidence="1">
    <location>
        <begin position="194"/>
        <end position="216"/>
    </location>
</feature>
<sequence>MKKAIMFTLFAFIASLQHVDSGYIRNVYRHPEETLINRPAHYRGHWPVSETLNGAKYDTLQHSFDNGQDKLYPEERYSERETPFPRKIKDDTIINRHGRNFRSSQNEDEEENNRKIESNIQSRIEALKDAVRKELNSGRETPFPRNIKDDTIINRHGRNFRSSQNEDEEENNRKIESNIQSRIEALKETVRKELARGEMTRRNENGQHKRKAEEPLSYKNDAYYSKQGPRSFQLGQDELYSEERDRDREKQFPRKDETENNRKIESHIQSLIEVLREAIRKELYSEERDSEGETHFPRKIKDDTIINRHGRSFRSSQNEDKEENNRKIESNIHSRIEALKETVRREL</sequence>